<evidence type="ECO:0000313" key="3">
    <source>
        <dbReference type="Proteomes" id="UP001049176"/>
    </source>
</evidence>
<dbReference type="Proteomes" id="UP001049176">
    <property type="component" value="Chromosome 5"/>
</dbReference>
<dbReference type="RefSeq" id="XP_043008848.1">
    <property type="nucleotide sequence ID" value="XM_043153564.1"/>
</dbReference>
<dbReference type="OrthoDB" id="3204463at2759"/>
<reference evidence="2" key="1">
    <citation type="journal article" date="2021" name="Genome Biol. Evol.">
        <title>The assembled and annotated genome of the fairy-ring fungus Marasmius oreades.</title>
        <authorList>
            <person name="Hiltunen M."/>
            <person name="Ament-Velasquez S.L."/>
            <person name="Johannesson H."/>
        </authorList>
    </citation>
    <scope>NUCLEOTIDE SEQUENCE</scope>
    <source>
        <strain evidence="2">03SP1</strain>
    </source>
</reference>
<protein>
    <submittedName>
        <fullName evidence="2">Uncharacterized protein</fullName>
    </submittedName>
</protein>
<organism evidence="2 3">
    <name type="scientific">Marasmius oreades</name>
    <name type="common">fairy-ring Marasmius</name>
    <dbReference type="NCBI Taxonomy" id="181124"/>
    <lineage>
        <taxon>Eukaryota</taxon>
        <taxon>Fungi</taxon>
        <taxon>Dikarya</taxon>
        <taxon>Basidiomycota</taxon>
        <taxon>Agaricomycotina</taxon>
        <taxon>Agaricomycetes</taxon>
        <taxon>Agaricomycetidae</taxon>
        <taxon>Agaricales</taxon>
        <taxon>Marasmiineae</taxon>
        <taxon>Marasmiaceae</taxon>
        <taxon>Marasmius</taxon>
    </lineage>
</organism>
<dbReference type="KEGG" id="more:E1B28_008735"/>
<name>A0A9P7RZJ1_9AGAR</name>
<gene>
    <name evidence="2" type="ORF">E1B28_008735</name>
</gene>
<evidence type="ECO:0000256" key="1">
    <source>
        <dbReference type="SAM" id="MobiDB-lite"/>
    </source>
</evidence>
<proteinExistence type="predicted"/>
<keyword evidence="3" id="KW-1185">Reference proteome</keyword>
<sequence length="210" mass="23454">MQRRSAQLDSDQDSNFLPLSSTHSFELRDNASYPYPPRLKSPYNGNATTSHVSNQVGSKQSRSTHRRQRHCAHPDCPIEIGKPVSHHFDQLPWISIMDIPPSEFPSYDIADLSQLPVPGPYTSNDPGSGPAFGAVRRRKRSFRTDPLCFSLEHSSSPITSLGNCTSQTISSTPPPKARRPRTFHRLMPVFSCDTHSLHDAKLSIPSHFLP</sequence>
<feature type="compositionally biased region" description="Polar residues" evidence="1">
    <location>
        <begin position="1"/>
        <end position="24"/>
    </location>
</feature>
<evidence type="ECO:0000313" key="2">
    <source>
        <dbReference type="EMBL" id="KAG7092378.1"/>
    </source>
</evidence>
<comment type="caution">
    <text evidence="2">The sequence shown here is derived from an EMBL/GenBank/DDBJ whole genome shotgun (WGS) entry which is preliminary data.</text>
</comment>
<dbReference type="EMBL" id="CM032185">
    <property type="protein sequence ID" value="KAG7092378.1"/>
    <property type="molecule type" value="Genomic_DNA"/>
</dbReference>
<accession>A0A9P7RZJ1</accession>
<feature type="region of interest" description="Disordered" evidence="1">
    <location>
        <begin position="1"/>
        <end position="69"/>
    </location>
</feature>
<feature type="compositionally biased region" description="Polar residues" evidence="1">
    <location>
        <begin position="43"/>
        <end position="61"/>
    </location>
</feature>
<feature type="region of interest" description="Disordered" evidence="1">
    <location>
        <begin position="160"/>
        <end position="180"/>
    </location>
</feature>
<dbReference type="GeneID" id="66077811"/>
<dbReference type="AlphaFoldDB" id="A0A9P7RZJ1"/>
<feature type="compositionally biased region" description="Polar residues" evidence="1">
    <location>
        <begin position="160"/>
        <end position="171"/>
    </location>
</feature>